<protein>
    <submittedName>
        <fullName evidence="1">Uncharacterized protein</fullName>
    </submittedName>
</protein>
<comment type="caution">
    <text evidence="1">The sequence shown here is derived from an EMBL/GenBank/DDBJ whole genome shotgun (WGS) entry which is preliminary data.</text>
</comment>
<gene>
    <name evidence="1" type="ORF">RIF29_38235</name>
</gene>
<keyword evidence="2" id="KW-1185">Reference proteome</keyword>
<reference evidence="1 2" key="1">
    <citation type="submission" date="2024-01" db="EMBL/GenBank/DDBJ databases">
        <title>The genomes of 5 underutilized Papilionoideae crops provide insights into root nodulation and disease resistanc.</title>
        <authorList>
            <person name="Yuan L."/>
        </authorList>
    </citation>
    <scope>NUCLEOTIDE SEQUENCE [LARGE SCALE GENOMIC DNA]</scope>
    <source>
        <strain evidence="1">ZHUSHIDOU_FW_LH</strain>
        <tissue evidence="1">Leaf</tissue>
    </source>
</reference>
<evidence type="ECO:0000313" key="1">
    <source>
        <dbReference type="EMBL" id="KAK7243439.1"/>
    </source>
</evidence>
<name>A0AAN9DYT8_CROPI</name>
<organism evidence="1 2">
    <name type="scientific">Crotalaria pallida</name>
    <name type="common">Smooth rattlebox</name>
    <name type="synonym">Crotalaria striata</name>
    <dbReference type="NCBI Taxonomy" id="3830"/>
    <lineage>
        <taxon>Eukaryota</taxon>
        <taxon>Viridiplantae</taxon>
        <taxon>Streptophyta</taxon>
        <taxon>Embryophyta</taxon>
        <taxon>Tracheophyta</taxon>
        <taxon>Spermatophyta</taxon>
        <taxon>Magnoliopsida</taxon>
        <taxon>eudicotyledons</taxon>
        <taxon>Gunneridae</taxon>
        <taxon>Pentapetalae</taxon>
        <taxon>rosids</taxon>
        <taxon>fabids</taxon>
        <taxon>Fabales</taxon>
        <taxon>Fabaceae</taxon>
        <taxon>Papilionoideae</taxon>
        <taxon>50 kb inversion clade</taxon>
        <taxon>genistoids sensu lato</taxon>
        <taxon>core genistoids</taxon>
        <taxon>Crotalarieae</taxon>
        <taxon>Crotalaria</taxon>
    </lineage>
</organism>
<proteinExistence type="predicted"/>
<dbReference type="Proteomes" id="UP001372338">
    <property type="component" value="Unassembled WGS sequence"/>
</dbReference>
<accession>A0AAN9DYT8</accession>
<sequence length="89" mass="10273">MEEEHKGWEIVWQLVLGEGWRRYCYGVRERERESGTERERREMMMNKVGDDGSSLLGSRFDARARARRIVRLGAENAVKAICLGSSARA</sequence>
<dbReference type="EMBL" id="JAYWIO010000008">
    <property type="protein sequence ID" value="KAK7243439.1"/>
    <property type="molecule type" value="Genomic_DNA"/>
</dbReference>
<evidence type="ECO:0000313" key="2">
    <source>
        <dbReference type="Proteomes" id="UP001372338"/>
    </source>
</evidence>
<dbReference type="AlphaFoldDB" id="A0AAN9DYT8"/>